<evidence type="ECO:0000313" key="1">
    <source>
        <dbReference type="EMBL" id="KAG8170375.1"/>
    </source>
</evidence>
<gene>
    <name evidence="1" type="ORF">JTE90_011636</name>
</gene>
<sequence length="87" mass="8771">MMSSSVGLYRAATAEPGTREVYAAVSRRGSAVACVGGAGVSPAWPPPVAVLGVVANTHGENRSQGERTLGENSGGKKTLLSLGALKF</sequence>
<proteinExistence type="predicted"/>
<organism evidence="1 2">
    <name type="scientific">Oedothorax gibbosus</name>
    <dbReference type="NCBI Taxonomy" id="931172"/>
    <lineage>
        <taxon>Eukaryota</taxon>
        <taxon>Metazoa</taxon>
        <taxon>Ecdysozoa</taxon>
        <taxon>Arthropoda</taxon>
        <taxon>Chelicerata</taxon>
        <taxon>Arachnida</taxon>
        <taxon>Araneae</taxon>
        <taxon>Araneomorphae</taxon>
        <taxon>Entelegynae</taxon>
        <taxon>Araneoidea</taxon>
        <taxon>Linyphiidae</taxon>
        <taxon>Erigoninae</taxon>
        <taxon>Oedothorax</taxon>
    </lineage>
</organism>
<comment type="caution">
    <text evidence="1">The sequence shown here is derived from an EMBL/GenBank/DDBJ whole genome shotgun (WGS) entry which is preliminary data.</text>
</comment>
<dbReference type="EMBL" id="JAFNEN010005587">
    <property type="protein sequence ID" value="KAG8170375.1"/>
    <property type="molecule type" value="Genomic_DNA"/>
</dbReference>
<reference evidence="1 2" key="1">
    <citation type="journal article" date="2022" name="Nat. Ecol. Evol.">
        <title>A masculinizing supergene underlies an exaggerated male reproductive morph in a spider.</title>
        <authorList>
            <person name="Hendrickx F."/>
            <person name="De Corte Z."/>
            <person name="Sonet G."/>
            <person name="Van Belleghem S.M."/>
            <person name="Kostlbacher S."/>
            <person name="Vangestel C."/>
        </authorList>
    </citation>
    <scope>NUCLEOTIDE SEQUENCE [LARGE SCALE GENOMIC DNA]</scope>
    <source>
        <strain evidence="1">W744_W776</strain>
    </source>
</reference>
<dbReference type="Proteomes" id="UP000827092">
    <property type="component" value="Unassembled WGS sequence"/>
</dbReference>
<protein>
    <submittedName>
        <fullName evidence="1">Uncharacterized protein</fullName>
    </submittedName>
</protein>
<name>A0AAV6TFW0_9ARAC</name>
<evidence type="ECO:0000313" key="2">
    <source>
        <dbReference type="Proteomes" id="UP000827092"/>
    </source>
</evidence>
<dbReference type="AlphaFoldDB" id="A0AAV6TFW0"/>
<keyword evidence="2" id="KW-1185">Reference proteome</keyword>
<accession>A0AAV6TFW0</accession>